<comment type="caution">
    <text evidence="2">The sequence shown here is derived from an EMBL/GenBank/DDBJ whole genome shotgun (WGS) entry which is preliminary data.</text>
</comment>
<dbReference type="EMBL" id="QGNW01001285">
    <property type="protein sequence ID" value="RVW47381.1"/>
    <property type="molecule type" value="Genomic_DNA"/>
</dbReference>
<evidence type="ECO:0000313" key="2">
    <source>
        <dbReference type="EMBL" id="RVW47381.1"/>
    </source>
</evidence>
<protein>
    <submittedName>
        <fullName evidence="2">Uncharacterized protein</fullName>
    </submittedName>
</protein>
<organism evidence="2 3">
    <name type="scientific">Vitis vinifera</name>
    <name type="common">Grape</name>
    <dbReference type="NCBI Taxonomy" id="29760"/>
    <lineage>
        <taxon>Eukaryota</taxon>
        <taxon>Viridiplantae</taxon>
        <taxon>Streptophyta</taxon>
        <taxon>Embryophyta</taxon>
        <taxon>Tracheophyta</taxon>
        <taxon>Spermatophyta</taxon>
        <taxon>Magnoliopsida</taxon>
        <taxon>eudicotyledons</taxon>
        <taxon>Gunneridae</taxon>
        <taxon>Pentapetalae</taxon>
        <taxon>rosids</taxon>
        <taxon>Vitales</taxon>
        <taxon>Vitaceae</taxon>
        <taxon>Viteae</taxon>
        <taxon>Vitis</taxon>
    </lineage>
</organism>
<name>A0A438EI53_VITVI</name>
<proteinExistence type="predicted"/>
<evidence type="ECO:0000313" key="3">
    <source>
        <dbReference type="Proteomes" id="UP000288805"/>
    </source>
</evidence>
<sequence length="266" mass="29761">MLPSSIVLNGGWTGLLRTSDMMLANFYHEVALVGQTDTFLCMQFPTAGTSSPMSNKMKNPENQTNSNGRDATPGSDLWTDGLICAFEYVTSHRRISRSKYGSKIQSVQQIEGENMKKQVPENKVSRASAQNLIRKHRSESASLVELEPDHVASLDNHIDHQFYQSDRYHMTERSSGSHWVPIGWARISELVQTVRVDAGWALQQFEVTDDEDERSAADLAAPYWSSLQDLYGGAMWLQVTGLLTHGSAMLNGYILLSELLCEMKVD</sequence>
<dbReference type="PANTHER" id="PTHR46950:SF2">
    <property type="entry name" value="MAGNESIUM TRANSPORTER CORA-LIKE FAMILY PROTEIN"/>
    <property type="match status" value="1"/>
</dbReference>
<dbReference type="AlphaFoldDB" id="A0A438EI53"/>
<dbReference type="Proteomes" id="UP000288805">
    <property type="component" value="Unassembled WGS sequence"/>
</dbReference>
<accession>A0A438EI53</accession>
<evidence type="ECO:0000256" key="1">
    <source>
        <dbReference type="SAM" id="MobiDB-lite"/>
    </source>
</evidence>
<feature type="region of interest" description="Disordered" evidence="1">
    <location>
        <begin position="49"/>
        <end position="73"/>
    </location>
</feature>
<gene>
    <name evidence="2" type="ORF">CK203_090341</name>
</gene>
<dbReference type="PANTHER" id="PTHR46950">
    <property type="entry name" value="MAGNESIUM TRANSPORTER CORA-LIKE FAMILY PROTEIN"/>
    <property type="match status" value="1"/>
</dbReference>
<reference evidence="2 3" key="1">
    <citation type="journal article" date="2018" name="PLoS Genet.">
        <title>Population sequencing reveals clonal diversity and ancestral inbreeding in the grapevine cultivar Chardonnay.</title>
        <authorList>
            <person name="Roach M.J."/>
            <person name="Johnson D.L."/>
            <person name="Bohlmann J."/>
            <person name="van Vuuren H.J."/>
            <person name="Jones S.J."/>
            <person name="Pretorius I.S."/>
            <person name="Schmidt S.A."/>
            <person name="Borneman A.R."/>
        </authorList>
    </citation>
    <scope>NUCLEOTIDE SEQUENCE [LARGE SCALE GENOMIC DNA]</scope>
    <source>
        <strain evidence="3">cv. Chardonnay</strain>
        <tissue evidence="2">Leaf</tissue>
    </source>
</reference>
<feature type="compositionally biased region" description="Polar residues" evidence="1">
    <location>
        <begin position="49"/>
        <end position="69"/>
    </location>
</feature>